<accession>A0AC35GN48</accession>
<name>A0AC35GN48_9BILA</name>
<dbReference type="Proteomes" id="UP000887580">
    <property type="component" value="Unplaced"/>
</dbReference>
<organism evidence="1 2">
    <name type="scientific">Panagrolaimus sp. PS1159</name>
    <dbReference type="NCBI Taxonomy" id="55785"/>
    <lineage>
        <taxon>Eukaryota</taxon>
        <taxon>Metazoa</taxon>
        <taxon>Ecdysozoa</taxon>
        <taxon>Nematoda</taxon>
        <taxon>Chromadorea</taxon>
        <taxon>Rhabditida</taxon>
        <taxon>Tylenchina</taxon>
        <taxon>Panagrolaimomorpha</taxon>
        <taxon>Panagrolaimoidea</taxon>
        <taxon>Panagrolaimidae</taxon>
        <taxon>Panagrolaimus</taxon>
    </lineage>
</organism>
<protein>
    <submittedName>
        <fullName evidence="2">Peptidase C1A papain C-terminal domain-containing protein</fullName>
    </submittedName>
</protein>
<dbReference type="WBParaSite" id="PS1159_v2.g6908.t1">
    <property type="protein sequence ID" value="PS1159_v2.g6908.t1"/>
    <property type="gene ID" value="PS1159_v2.g6908"/>
</dbReference>
<proteinExistence type="predicted"/>
<evidence type="ECO:0000313" key="2">
    <source>
        <dbReference type="WBParaSite" id="PS1159_v2.g6908.t1"/>
    </source>
</evidence>
<sequence>MMNFSIFLFFVFAVAAVNARATFEKKSPTKASISAEEMFRLYEKAKKEVDELNKKYPGATFEINKFSFMSETEKKKYYTTFPTLPKISNFVTFDDENITAPESYDYRDYGKVSPVKNQTSHCGSCYAFAATAAVESQYLIHTDLVLDLSEEYLLECDAADGECEGGTIDHALNVYHTKGVPSEECVPYTGKNGTCPDDLNCIKYAIGGYKYLGDDESKYPGLLFKYGPIGIGLIVGDYLAHYHDGVLDIPLEDCGKDGHAVLLVGYTKDYWIAKNSWGTDRGEEGYFRFKRGVNFCNFNTLLTPVVPFFDN</sequence>
<evidence type="ECO:0000313" key="1">
    <source>
        <dbReference type="Proteomes" id="UP000887580"/>
    </source>
</evidence>
<reference evidence="2" key="1">
    <citation type="submission" date="2022-11" db="UniProtKB">
        <authorList>
            <consortium name="WormBaseParasite"/>
        </authorList>
    </citation>
    <scope>IDENTIFICATION</scope>
</reference>